<dbReference type="Pfam" id="PF01849">
    <property type="entry name" value="NAC"/>
    <property type="match status" value="1"/>
</dbReference>
<organism evidence="4 5">
    <name type="scientific">Tribonema minus</name>
    <dbReference type="NCBI Taxonomy" id="303371"/>
    <lineage>
        <taxon>Eukaryota</taxon>
        <taxon>Sar</taxon>
        <taxon>Stramenopiles</taxon>
        <taxon>Ochrophyta</taxon>
        <taxon>PX clade</taxon>
        <taxon>Xanthophyceae</taxon>
        <taxon>Tribonematales</taxon>
        <taxon>Tribonemataceae</taxon>
        <taxon>Tribonema</taxon>
    </lineage>
</organism>
<dbReference type="InterPro" id="IPR002715">
    <property type="entry name" value="Nas_poly-pep-assoc_cplx_dom"/>
</dbReference>
<dbReference type="SMART" id="SM01407">
    <property type="entry name" value="NAC"/>
    <property type="match status" value="1"/>
</dbReference>
<protein>
    <recommendedName>
        <fullName evidence="2">Nascent polypeptide-associated complex subunit beta</fullName>
    </recommendedName>
</protein>
<reference evidence="4" key="1">
    <citation type="submission" date="2021-02" db="EMBL/GenBank/DDBJ databases">
        <title>First Annotated Genome of the Yellow-green Alga Tribonema minus.</title>
        <authorList>
            <person name="Mahan K.M."/>
        </authorList>
    </citation>
    <scope>NUCLEOTIDE SEQUENCE</scope>
    <source>
        <strain evidence="4">UTEX B ZZ1240</strain>
    </source>
</reference>
<dbReference type="OrthoDB" id="8033832at2759"/>
<feature type="domain" description="NAC-A/B" evidence="3">
    <location>
        <begin position="48"/>
        <end position="113"/>
    </location>
</feature>
<sequence length="163" mass="16911">MVEDTSGADAAMLEARAKMIAKRFGGGAGSATVGGARRKKKAVHKTASADDKKLMTALKKLGTTNIPAIEEVNMFQDNGEVIHFVNPKVQAAVSANTYVISGNAEIKKLQDLLPGIVNELGVENMASLQAMAGAGGAGAGAPIEEDDEDVPDLVENFDEVASK</sequence>
<dbReference type="EMBL" id="JAFCMP010000379">
    <property type="protein sequence ID" value="KAG5180552.1"/>
    <property type="molecule type" value="Genomic_DNA"/>
</dbReference>
<keyword evidence="2" id="KW-0804">Transcription</keyword>
<comment type="subunit">
    <text evidence="2">Part of the nascent polypeptide-associated complex (NAC).</text>
</comment>
<evidence type="ECO:0000313" key="5">
    <source>
        <dbReference type="Proteomes" id="UP000664859"/>
    </source>
</evidence>
<name>A0A836CCH6_9STRA</name>
<dbReference type="AlphaFoldDB" id="A0A836CCH6"/>
<evidence type="ECO:0000256" key="1">
    <source>
        <dbReference type="ARBA" id="ARBA00005296"/>
    </source>
</evidence>
<dbReference type="CDD" id="cd22055">
    <property type="entry name" value="NAC_BTF3"/>
    <property type="match status" value="1"/>
</dbReference>
<accession>A0A836CCH6</accession>
<evidence type="ECO:0000259" key="3">
    <source>
        <dbReference type="PROSITE" id="PS51151"/>
    </source>
</evidence>
<dbReference type="InterPro" id="IPR038187">
    <property type="entry name" value="NAC_A/B_dom_sf"/>
</dbReference>
<gene>
    <name evidence="4" type="ORF">JKP88DRAFT_223012</name>
</gene>
<dbReference type="FunFam" id="2.20.70.30:FF:000001">
    <property type="entry name" value="Transcription factor BTF3 homolog"/>
    <property type="match status" value="1"/>
</dbReference>
<dbReference type="PROSITE" id="PS51151">
    <property type="entry name" value="NAC_AB"/>
    <property type="match status" value="1"/>
</dbReference>
<dbReference type="InterPro" id="IPR039370">
    <property type="entry name" value="BTF3"/>
</dbReference>
<comment type="similarity">
    <text evidence="1 2">Belongs to the NAC-beta family.</text>
</comment>
<dbReference type="Gene3D" id="2.20.70.30">
    <property type="entry name" value="Nascent polypeptide-associated complex domain"/>
    <property type="match status" value="1"/>
</dbReference>
<evidence type="ECO:0000256" key="2">
    <source>
        <dbReference type="RuleBase" id="RU361272"/>
    </source>
</evidence>
<evidence type="ECO:0000313" key="4">
    <source>
        <dbReference type="EMBL" id="KAG5180552.1"/>
    </source>
</evidence>
<comment type="caution">
    <text evidence="4">The sequence shown here is derived from an EMBL/GenBank/DDBJ whole genome shotgun (WGS) entry which is preliminary data.</text>
</comment>
<keyword evidence="5" id="KW-1185">Reference proteome</keyword>
<dbReference type="PANTHER" id="PTHR10351">
    <property type="entry name" value="TRANSCRIPTION FACTOR BTF3 FAMILY MEMBER"/>
    <property type="match status" value="1"/>
</dbReference>
<keyword evidence="2" id="KW-0805">Transcription regulation</keyword>
<dbReference type="Proteomes" id="UP000664859">
    <property type="component" value="Unassembled WGS sequence"/>
</dbReference>
<proteinExistence type="inferred from homology"/>